<dbReference type="Proteomes" id="UP000092574">
    <property type="component" value="Chromosome"/>
</dbReference>
<feature type="domain" description="Integral membrane bound transporter" evidence="6">
    <location>
        <begin position="215"/>
        <end position="333"/>
    </location>
</feature>
<evidence type="ECO:0000256" key="2">
    <source>
        <dbReference type="ARBA" id="ARBA00022692"/>
    </source>
</evidence>
<evidence type="ECO:0000259" key="6">
    <source>
        <dbReference type="Pfam" id="PF13515"/>
    </source>
</evidence>
<feature type="transmembrane region" description="Helical" evidence="5">
    <location>
        <begin position="203"/>
        <end position="221"/>
    </location>
</feature>
<comment type="subcellular location">
    <subcellularLocation>
        <location evidence="1">Membrane</location>
        <topology evidence="1">Multi-pass membrane protein</topology>
    </subcellularLocation>
</comment>
<gene>
    <name evidence="7" type="ORF">A4V09_16425</name>
</gene>
<evidence type="ECO:0000256" key="4">
    <source>
        <dbReference type="ARBA" id="ARBA00023136"/>
    </source>
</evidence>
<evidence type="ECO:0000256" key="5">
    <source>
        <dbReference type="SAM" id="Phobius"/>
    </source>
</evidence>
<keyword evidence="8" id="KW-1185">Reference proteome</keyword>
<dbReference type="KEGG" id="byl:A4V09_16425"/>
<feature type="transmembrane region" description="Helical" evidence="5">
    <location>
        <begin position="320"/>
        <end position="337"/>
    </location>
</feature>
<feature type="transmembrane region" description="Helical" evidence="5">
    <location>
        <begin position="156"/>
        <end position="175"/>
    </location>
</feature>
<dbReference type="OrthoDB" id="3251843at2"/>
<keyword evidence="2 5" id="KW-0812">Transmembrane</keyword>
<evidence type="ECO:0000256" key="3">
    <source>
        <dbReference type="ARBA" id="ARBA00022989"/>
    </source>
</evidence>
<evidence type="ECO:0000313" key="8">
    <source>
        <dbReference type="Proteomes" id="UP000092574"/>
    </source>
</evidence>
<evidence type="ECO:0000256" key="1">
    <source>
        <dbReference type="ARBA" id="ARBA00004141"/>
    </source>
</evidence>
<protein>
    <submittedName>
        <fullName evidence="7">FUSC family protein</fullName>
    </submittedName>
</protein>
<dbReference type="GO" id="GO:0016020">
    <property type="term" value="C:membrane"/>
    <property type="evidence" value="ECO:0007669"/>
    <property type="project" value="UniProtKB-SubCell"/>
</dbReference>
<dbReference type="AlphaFoldDB" id="A0A1C7IE44"/>
<dbReference type="InterPro" id="IPR049453">
    <property type="entry name" value="Memb_transporter_dom"/>
</dbReference>
<name>A0A1C7IE44_9FIRM</name>
<keyword evidence="4 5" id="KW-0472">Membrane</keyword>
<feature type="transmembrane region" description="Helical" evidence="5">
    <location>
        <begin position="113"/>
        <end position="136"/>
    </location>
</feature>
<organism evidence="7 8">
    <name type="scientific">Blautia pseudococcoides</name>
    <dbReference type="NCBI Taxonomy" id="1796616"/>
    <lineage>
        <taxon>Bacteria</taxon>
        <taxon>Bacillati</taxon>
        <taxon>Bacillota</taxon>
        <taxon>Clostridia</taxon>
        <taxon>Lachnospirales</taxon>
        <taxon>Lachnospiraceae</taxon>
        <taxon>Blautia</taxon>
    </lineage>
</organism>
<accession>A0A1C7IE44</accession>
<feature type="transmembrane region" description="Helical" evidence="5">
    <location>
        <begin position="31"/>
        <end position="52"/>
    </location>
</feature>
<evidence type="ECO:0000313" key="7">
    <source>
        <dbReference type="EMBL" id="ANU77204.1"/>
    </source>
</evidence>
<dbReference type="RefSeq" id="WP_065543333.1">
    <property type="nucleotide sequence ID" value="NZ_CP015405.2"/>
</dbReference>
<dbReference type="STRING" id="1796616.A4V09_16425"/>
<keyword evidence="3 5" id="KW-1133">Transmembrane helix</keyword>
<sequence length="357" mass="39497">MSIYQELQLNQAGSKALIKNSKDNSERGRHLLIYIFKVFLTLAFCMVFVTAYTGIFGESNSVAGVVVLLTVMVFRSADLGIKASHGNGVIVVLFTILAVGPKLTNMVSPGWGFFLDFVFLLLILTLGCHNIIMSNHATWVLGYLLLQGNHVSGREYFMRVLALALGALLTVLVFYRNHRGIRYKRGLGDLLREFAFSSARTKWQLRMALGISSGMFLAQLLHLPRVMWAGFAMMSIIQPFRRDLLNRFKYRFPGNLIGCVLFFGLCAVIPESFYGCIGMLGGIGVGFSATYLWQTVFNSFGALTMAMGMFGMAGSMALRLVNNLFGVVYGLVFDFLFEKVCFGIERITGGMESADAA</sequence>
<feature type="transmembrane region" description="Helical" evidence="5">
    <location>
        <begin position="83"/>
        <end position="101"/>
    </location>
</feature>
<feature type="transmembrane region" description="Helical" evidence="5">
    <location>
        <begin position="256"/>
        <end position="285"/>
    </location>
</feature>
<dbReference type="EMBL" id="CP015405">
    <property type="protein sequence ID" value="ANU77204.1"/>
    <property type="molecule type" value="Genomic_DNA"/>
</dbReference>
<proteinExistence type="predicted"/>
<reference evidence="7" key="1">
    <citation type="submission" date="2017-04" db="EMBL/GenBank/DDBJ databases">
        <title>Complete Genome Sequences of Twelve Strains of a Stable Defined Moderately Diverse Mouse Microbiota 2 (sDMDMm2).</title>
        <authorList>
            <person name="Uchimura Y."/>
            <person name="Wyss M."/>
            <person name="Brugiroux S."/>
            <person name="Limenitakis J.P."/>
            <person name="Stecher B."/>
            <person name="McCoy K.D."/>
            <person name="Macpherson A.J."/>
        </authorList>
    </citation>
    <scope>NUCLEOTIDE SEQUENCE</scope>
    <source>
        <strain evidence="7">YL58</strain>
    </source>
</reference>
<dbReference type="Pfam" id="PF13515">
    <property type="entry name" value="FUSC_2"/>
    <property type="match status" value="1"/>
</dbReference>